<comment type="caution">
    <text evidence="13">The sequence shown here is derived from an EMBL/GenBank/DDBJ whole genome shotgun (WGS) entry which is preliminary data.</text>
</comment>
<dbReference type="Proteomes" id="UP000230821">
    <property type="component" value="Unassembled WGS sequence"/>
</dbReference>
<evidence type="ECO:0000313" key="14">
    <source>
        <dbReference type="Proteomes" id="UP000230821"/>
    </source>
</evidence>
<dbReference type="Pfam" id="PF02355">
    <property type="entry name" value="SecD_SecF_C"/>
    <property type="match status" value="1"/>
</dbReference>
<feature type="transmembrane region" description="Helical" evidence="9">
    <location>
        <begin position="357"/>
        <end position="375"/>
    </location>
</feature>
<comment type="function">
    <text evidence="9">Part of the Sec protein translocase complex. Interacts with the SecYEG preprotein conducting channel. SecDF uses the proton motive force (PMF) to complete protein translocation after the ATP-dependent function of SecA.</text>
</comment>
<feature type="transmembrane region" description="Helical" evidence="9">
    <location>
        <begin position="382"/>
        <end position="400"/>
    </location>
</feature>
<dbReference type="InterPro" id="IPR054384">
    <property type="entry name" value="SecDF_P1_head"/>
</dbReference>
<keyword evidence="2 9" id="KW-0813">Transport</keyword>
<organism evidence="13 14">
    <name type="scientific">candidate division KSB3 bacterium</name>
    <dbReference type="NCBI Taxonomy" id="2044937"/>
    <lineage>
        <taxon>Bacteria</taxon>
        <taxon>candidate division KSB3</taxon>
    </lineage>
</organism>
<dbReference type="GO" id="GO:0015450">
    <property type="term" value="F:protein-transporting ATPase activity"/>
    <property type="evidence" value="ECO:0007669"/>
    <property type="project" value="InterPro"/>
</dbReference>
<name>A0A2G6KI53_9BACT</name>
<dbReference type="Gene3D" id="3.30.70.3400">
    <property type="match status" value="2"/>
</dbReference>
<dbReference type="Gene3D" id="3.30.1360.200">
    <property type="match status" value="1"/>
</dbReference>
<dbReference type="HAMAP" id="MF_01463_B">
    <property type="entry name" value="SecD_B"/>
    <property type="match status" value="1"/>
</dbReference>
<feature type="domain" description="SecDF P1 head subdomain" evidence="12">
    <location>
        <begin position="232"/>
        <end position="332"/>
    </location>
</feature>
<comment type="similarity">
    <text evidence="9">Belongs to the SecD/SecF family. SecD subfamily.</text>
</comment>
<evidence type="ECO:0000256" key="1">
    <source>
        <dbReference type="ARBA" id="ARBA00004651"/>
    </source>
</evidence>
<feature type="domain" description="Protein export membrane protein SecD/SecF C-terminal" evidence="10">
    <location>
        <begin position="336"/>
        <end position="498"/>
    </location>
</feature>
<dbReference type="Pfam" id="PF22599">
    <property type="entry name" value="SecDF_P1_head"/>
    <property type="match status" value="1"/>
</dbReference>
<feature type="transmembrane region" description="Helical" evidence="9">
    <location>
        <begin position="406"/>
        <end position="428"/>
    </location>
</feature>
<gene>
    <name evidence="9 13" type="primary">secD</name>
    <name evidence="13" type="ORF">CSA56_04575</name>
</gene>
<keyword evidence="3 9" id="KW-1003">Cell membrane</keyword>
<evidence type="ECO:0000256" key="6">
    <source>
        <dbReference type="ARBA" id="ARBA00022989"/>
    </source>
</evidence>
<keyword evidence="5 9" id="KW-0653">Protein transport</keyword>
<dbReference type="InterPro" id="IPR022813">
    <property type="entry name" value="SecD/SecF_arch_bac"/>
</dbReference>
<evidence type="ECO:0000259" key="11">
    <source>
        <dbReference type="Pfam" id="PF21760"/>
    </source>
</evidence>
<keyword evidence="6 9" id="KW-1133">Transmembrane helix</keyword>
<feature type="transmembrane region" description="Helical" evidence="9">
    <location>
        <begin position="7"/>
        <end position="24"/>
    </location>
</feature>
<dbReference type="FunFam" id="1.20.1640.10:FF:000004">
    <property type="entry name" value="Protein translocase subunit SecD"/>
    <property type="match status" value="1"/>
</dbReference>
<dbReference type="InterPro" id="IPR022646">
    <property type="entry name" value="SecD/SecF_CS"/>
</dbReference>
<evidence type="ECO:0000256" key="2">
    <source>
        <dbReference type="ARBA" id="ARBA00022448"/>
    </source>
</evidence>
<dbReference type="PANTHER" id="PTHR30081:SF1">
    <property type="entry name" value="PROTEIN TRANSLOCASE SUBUNIT SECD"/>
    <property type="match status" value="1"/>
</dbReference>
<evidence type="ECO:0000256" key="9">
    <source>
        <dbReference type="HAMAP-Rule" id="MF_01463"/>
    </source>
</evidence>
<dbReference type="GO" id="GO:0005886">
    <property type="term" value="C:plasma membrane"/>
    <property type="evidence" value="ECO:0007669"/>
    <property type="project" value="UniProtKB-SubCell"/>
</dbReference>
<dbReference type="SUPFAM" id="SSF82866">
    <property type="entry name" value="Multidrug efflux transporter AcrB transmembrane domain"/>
    <property type="match status" value="1"/>
</dbReference>
<evidence type="ECO:0000259" key="12">
    <source>
        <dbReference type="Pfam" id="PF22599"/>
    </source>
</evidence>
<dbReference type="EMBL" id="PDSK01000046">
    <property type="protein sequence ID" value="PIE35358.1"/>
    <property type="molecule type" value="Genomic_DNA"/>
</dbReference>
<evidence type="ECO:0000256" key="7">
    <source>
        <dbReference type="ARBA" id="ARBA00023010"/>
    </source>
</evidence>
<dbReference type="InterPro" id="IPR048631">
    <property type="entry name" value="SecD_1st"/>
</dbReference>
<evidence type="ECO:0000313" key="13">
    <source>
        <dbReference type="EMBL" id="PIE35358.1"/>
    </source>
</evidence>
<dbReference type="GO" id="GO:0065002">
    <property type="term" value="P:intracellular protein transmembrane transport"/>
    <property type="evidence" value="ECO:0007669"/>
    <property type="project" value="UniProtKB-UniRule"/>
</dbReference>
<protein>
    <recommendedName>
        <fullName evidence="9">Protein translocase subunit SecD</fullName>
    </recommendedName>
</protein>
<feature type="transmembrane region" description="Helical" evidence="9">
    <location>
        <begin position="449"/>
        <end position="471"/>
    </location>
</feature>
<dbReference type="PANTHER" id="PTHR30081">
    <property type="entry name" value="PROTEIN-EXPORT MEMBRANE PROTEIN SEC"/>
    <property type="match status" value="1"/>
</dbReference>
<accession>A0A2G6KI53</accession>
<evidence type="ECO:0000256" key="8">
    <source>
        <dbReference type="ARBA" id="ARBA00023136"/>
    </source>
</evidence>
<evidence type="ECO:0000256" key="5">
    <source>
        <dbReference type="ARBA" id="ARBA00022927"/>
    </source>
</evidence>
<dbReference type="Gene3D" id="1.20.1640.10">
    <property type="entry name" value="Multidrug efflux transporter AcrB transmembrane domain"/>
    <property type="match status" value="1"/>
</dbReference>
<comment type="subcellular location">
    <subcellularLocation>
        <location evidence="1 9">Cell membrane</location>
        <topology evidence="1 9">Multi-pass membrane protein</topology>
    </subcellularLocation>
</comment>
<comment type="subunit">
    <text evidence="9">Forms a complex with SecF. Part of the essential Sec protein translocation apparatus which comprises SecA, SecYEG and auxiliary proteins SecDF. Other proteins may also be involved.</text>
</comment>
<evidence type="ECO:0000256" key="4">
    <source>
        <dbReference type="ARBA" id="ARBA00022692"/>
    </source>
</evidence>
<dbReference type="NCBIfam" id="TIGR00916">
    <property type="entry name" value="2A0604s01"/>
    <property type="match status" value="1"/>
</dbReference>
<dbReference type="NCBIfam" id="TIGR01129">
    <property type="entry name" value="secD"/>
    <property type="match status" value="1"/>
</dbReference>
<proteinExistence type="inferred from homology"/>
<evidence type="ECO:0000259" key="10">
    <source>
        <dbReference type="Pfam" id="PF02355"/>
    </source>
</evidence>
<dbReference type="InterPro" id="IPR005791">
    <property type="entry name" value="SecD"/>
</dbReference>
<dbReference type="InterPro" id="IPR055344">
    <property type="entry name" value="SecD_SecF_C_bact"/>
</dbReference>
<feature type="domain" description="Protein translocase subunit SecDF P1" evidence="11">
    <location>
        <begin position="136"/>
        <end position="195"/>
    </location>
</feature>
<dbReference type="InterPro" id="IPR048634">
    <property type="entry name" value="SecD_SecF_C"/>
</dbReference>
<feature type="transmembrane region" description="Helical" evidence="9">
    <location>
        <begin position="477"/>
        <end position="501"/>
    </location>
</feature>
<keyword evidence="4 9" id="KW-0812">Transmembrane</keyword>
<evidence type="ECO:0000256" key="3">
    <source>
        <dbReference type="ARBA" id="ARBA00022475"/>
    </source>
</evidence>
<dbReference type="GO" id="GO:0006605">
    <property type="term" value="P:protein targeting"/>
    <property type="evidence" value="ECO:0007669"/>
    <property type="project" value="UniProtKB-UniRule"/>
</dbReference>
<dbReference type="GO" id="GO:0043952">
    <property type="term" value="P:protein transport by the Sec complex"/>
    <property type="evidence" value="ECO:0007669"/>
    <property type="project" value="UniProtKB-UniRule"/>
</dbReference>
<reference evidence="13 14" key="1">
    <citation type="submission" date="2017-10" db="EMBL/GenBank/DDBJ databases">
        <title>Novel microbial diversity and functional potential in the marine mammal oral microbiome.</title>
        <authorList>
            <person name="Dudek N.K."/>
            <person name="Sun C.L."/>
            <person name="Burstein D."/>
            <person name="Kantor R.S."/>
            <person name="Aliaga Goltsman D.S."/>
            <person name="Bik E.M."/>
            <person name="Thomas B.C."/>
            <person name="Banfield J.F."/>
            <person name="Relman D.A."/>
        </authorList>
    </citation>
    <scope>NUCLEOTIDE SEQUENCE [LARGE SCALE GENOMIC DNA]</scope>
    <source>
        <strain evidence="13">DOLJORAL78_47_16</strain>
    </source>
</reference>
<dbReference type="AlphaFoldDB" id="A0A2G6KI53"/>
<keyword evidence="7 9" id="KW-0811">Translocation</keyword>
<keyword evidence="8 9" id="KW-0472">Membrane</keyword>
<dbReference type="Pfam" id="PF07549">
    <property type="entry name" value="Sec_GG"/>
    <property type="match status" value="1"/>
</dbReference>
<sequence length="515" mass="55747">MKGDLKWKIPLIVICVAFCAWFLMTKSINLGLDLQGGLHLVLQVDAEKAVEAELVKAKDYLDRQLKKQRMKFESMSIESFNALKITVGSSEDLDSIAQYIADEFPRFEKKGVLPSGTVLTVGFRSDEVESWKETAIQQALRTLRNRIDQFGVAEPVIQRQGKDRIIVELPGVEDLQRAVDLLGKTAELRFQLVKDSAVNEAELLQRYDGNLPSGYEILPGDPEATGSGSFGVYLVEKEAKVTGANLKDARVSRDEMNLPAVSFEFNRDGARAFGSLTENNIGTALAIVLDGIVQSAPVIRSRITSQGQITGNFSNEEATDLAIVLRAGALPAPVKILENIAVGPSLGEDSINAGRNAIMIGGIFVIVFMLFYYKISGVIADIALLFNLLFILGVLAYFGATLTLPGLAGIALTVGMAVDANVLIFERIKEELRKGKTLRSAVENGFSRANLTILDANLTTLIAAVVLFQFGTGPVKGFAVTLSIGIGSTLFTALILSKVIFDLTLQSGNVKKLSI</sequence>
<dbReference type="Pfam" id="PF21760">
    <property type="entry name" value="SecD_1st"/>
    <property type="match status" value="1"/>
</dbReference>